<gene>
    <name evidence="1" type="ORF">SI8410_01001016</name>
</gene>
<name>A0A7I8JZL4_SPIIN</name>
<evidence type="ECO:0000313" key="1">
    <source>
        <dbReference type="EMBL" id="CAA7388858.1"/>
    </source>
</evidence>
<evidence type="ECO:0000313" key="2">
    <source>
        <dbReference type="Proteomes" id="UP000663760"/>
    </source>
</evidence>
<protein>
    <submittedName>
        <fullName evidence="1">Uncharacterized protein</fullName>
    </submittedName>
</protein>
<accession>A0A7I8JZL4</accession>
<dbReference type="AlphaFoldDB" id="A0A7I8JZL4"/>
<sequence>MIMKTYQAQSKDRLEVDKIKIEIIKDLPLPINLKQLRDGNEYILMGVDYVFRWVESIATRTCDSKIEKCYPKVDIKPCILRHYGLIE</sequence>
<keyword evidence="2" id="KW-1185">Reference proteome</keyword>
<proteinExistence type="predicted"/>
<reference evidence="1" key="1">
    <citation type="submission" date="2020-02" db="EMBL/GenBank/DDBJ databases">
        <authorList>
            <person name="Scholz U."/>
            <person name="Mascher M."/>
            <person name="Fiebig A."/>
        </authorList>
    </citation>
    <scope>NUCLEOTIDE SEQUENCE</scope>
</reference>
<organism evidence="1 2">
    <name type="scientific">Spirodela intermedia</name>
    <name type="common">Intermediate duckweed</name>
    <dbReference type="NCBI Taxonomy" id="51605"/>
    <lineage>
        <taxon>Eukaryota</taxon>
        <taxon>Viridiplantae</taxon>
        <taxon>Streptophyta</taxon>
        <taxon>Embryophyta</taxon>
        <taxon>Tracheophyta</taxon>
        <taxon>Spermatophyta</taxon>
        <taxon>Magnoliopsida</taxon>
        <taxon>Liliopsida</taxon>
        <taxon>Araceae</taxon>
        <taxon>Lemnoideae</taxon>
        <taxon>Spirodela</taxon>
    </lineage>
</organism>
<dbReference type="Proteomes" id="UP000663760">
    <property type="component" value="Chromosome 1"/>
</dbReference>
<dbReference type="EMBL" id="LR746264">
    <property type="protein sequence ID" value="CAA7388858.1"/>
    <property type="molecule type" value="Genomic_DNA"/>
</dbReference>